<dbReference type="SUPFAM" id="SSF52218">
    <property type="entry name" value="Flavoproteins"/>
    <property type="match status" value="1"/>
</dbReference>
<sequence>MKNILIISGHPNLNESIGNATILDEIALALPEVEIRRLDWLYPDNKINVKAEQESLLKADVIVWQFPFSWYSLPGVMKLWLDEVFVHGFAHGSTAKLGGKKLILSFTTGAPQALYSSEGFFGHSLENYLAQFETTARLCNLDLQMPVYTCGITYADRDENKIAQQKTMAKEHASRLIALLKSLSPELKLAV</sequence>
<accession>A0A2X4VD28</accession>
<dbReference type="GO" id="GO:0003955">
    <property type="term" value="F:NAD(P)H dehydrogenase (quinone) activity"/>
    <property type="evidence" value="ECO:0007669"/>
    <property type="project" value="TreeGrafter"/>
</dbReference>
<dbReference type="RefSeq" id="WP_063197477.1">
    <property type="nucleotide sequence ID" value="NZ_CAMITG010000004.1"/>
</dbReference>
<dbReference type="PANTHER" id="PTHR47307">
    <property type="entry name" value="GLUTATHIONE-REGULATED POTASSIUM-EFFLUX SYSTEM ANCILLARY PROTEIN KEFG"/>
    <property type="match status" value="1"/>
</dbReference>
<evidence type="ECO:0000313" key="6">
    <source>
        <dbReference type="Proteomes" id="UP000594967"/>
    </source>
</evidence>
<protein>
    <submittedName>
        <fullName evidence="4">Glutathione-regulated potassium-efflux system ancillary protein kefF</fullName>
    </submittedName>
    <submittedName>
        <fullName evidence="3">NAD(P)H-dependent oxidoreductase</fullName>
    </submittedName>
</protein>
<dbReference type="Proteomes" id="UP000248897">
    <property type="component" value="Chromosome 1"/>
</dbReference>
<dbReference type="EMBL" id="LS483469">
    <property type="protein sequence ID" value="SQI44722.1"/>
    <property type="molecule type" value="Genomic_DNA"/>
</dbReference>
<feature type="domain" description="Flavodoxin-like fold" evidence="2">
    <location>
        <begin position="2"/>
        <end position="171"/>
    </location>
</feature>
<dbReference type="InterPro" id="IPR046980">
    <property type="entry name" value="KefG/KefF"/>
</dbReference>
<evidence type="ECO:0000313" key="3">
    <source>
        <dbReference type="EMBL" id="QPS19490.1"/>
    </source>
</evidence>
<dbReference type="EMBL" id="CP065673">
    <property type="protein sequence ID" value="QPS19490.1"/>
    <property type="molecule type" value="Genomic_DNA"/>
</dbReference>
<reference evidence="4 5" key="1">
    <citation type="submission" date="2018-06" db="EMBL/GenBank/DDBJ databases">
        <authorList>
            <consortium name="Pathogen Informatics"/>
            <person name="Doyle S."/>
        </authorList>
    </citation>
    <scope>NUCLEOTIDE SEQUENCE [LARGE SCALE GENOMIC DNA]</scope>
    <source>
        <strain evidence="4 5">NCTC12961</strain>
    </source>
</reference>
<dbReference type="PANTHER" id="PTHR47307:SF1">
    <property type="entry name" value="GLUTATHIONE-REGULATED POTASSIUM-EFFLUX SYSTEM ANCILLARY PROTEIN KEFG"/>
    <property type="match status" value="1"/>
</dbReference>
<dbReference type="Proteomes" id="UP000594967">
    <property type="component" value="Chromosome"/>
</dbReference>
<dbReference type="GO" id="GO:0009055">
    <property type="term" value="F:electron transfer activity"/>
    <property type="evidence" value="ECO:0007669"/>
    <property type="project" value="TreeGrafter"/>
</dbReference>
<keyword evidence="1" id="KW-0560">Oxidoreductase</keyword>
<name>A0A2X4VD28_SERPL</name>
<dbReference type="InterPro" id="IPR003680">
    <property type="entry name" value="Flavodoxin_fold"/>
</dbReference>
<dbReference type="STRING" id="82996.ADP72_16715"/>
<dbReference type="GO" id="GO:0010181">
    <property type="term" value="F:FMN binding"/>
    <property type="evidence" value="ECO:0007669"/>
    <property type="project" value="TreeGrafter"/>
</dbReference>
<organism evidence="4 5">
    <name type="scientific">Serratia plymuthica</name>
    <dbReference type="NCBI Taxonomy" id="82996"/>
    <lineage>
        <taxon>Bacteria</taxon>
        <taxon>Pseudomonadati</taxon>
        <taxon>Pseudomonadota</taxon>
        <taxon>Gammaproteobacteria</taxon>
        <taxon>Enterobacterales</taxon>
        <taxon>Yersiniaceae</taxon>
        <taxon>Serratia</taxon>
    </lineage>
</organism>
<evidence type="ECO:0000313" key="5">
    <source>
        <dbReference type="Proteomes" id="UP000248897"/>
    </source>
</evidence>
<reference evidence="3 6" key="2">
    <citation type="submission" date="2020-12" db="EMBL/GenBank/DDBJ databases">
        <title>FDA dAtabase for Regulatory Grade micrObial Sequences (FDA-ARGOS): Supporting development and validation of Infectious Disease Dx tests.</title>
        <authorList>
            <person name="Sproer C."/>
            <person name="Gronow S."/>
            <person name="Severitt S."/>
            <person name="Schroder I."/>
            <person name="Tallon L."/>
            <person name="Sadzewicz L."/>
            <person name="Zhao X."/>
            <person name="Boylan J."/>
            <person name="Ott S."/>
            <person name="Bowen H."/>
            <person name="Vavikolanu K."/>
            <person name="Mehta A."/>
            <person name="Aluvathingal J."/>
            <person name="Nadendla S."/>
            <person name="Lowell S."/>
            <person name="Myers T."/>
            <person name="Yan Y."/>
            <person name="Sichtig H."/>
        </authorList>
    </citation>
    <scope>NUCLEOTIDE SEQUENCE [LARGE SCALE GENOMIC DNA]</scope>
    <source>
        <strain evidence="3 6">FDAARGOS_907</strain>
    </source>
</reference>
<dbReference type="Pfam" id="PF02525">
    <property type="entry name" value="Flavodoxin_2"/>
    <property type="match status" value="1"/>
</dbReference>
<gene>
    <name evidence="4" type="primary">kefF_3</name>
    <name evidence="3" type="ORF">I6G64_18155</name>
    <name evidence="4" type="ORF">NCTC12961_04601</name>
</gene>
<evidence type="ECO:0000256" key="1">
    <source>
        <dbReference type="ARBA" id="ARBA00023002"/>
    </source>
</evidence>
<dbReference type="InterPro" id="IPR029039">
    <property type="entry name" value="Flavoprotein-like_sf"/>
</dbReference>
<evidence type="ECO:0000313" key="4">
    <source>
        <dbReference type="EMBL" id="SQI44722.1"/>
    </source>
</evidence>
<dbReference type="Gene3D" id="3.40.50.360">
    <property type="match status" value="1"/>
</dbReference>
<keyword evidence="6" id="KW-1185">Reference proteome</keyword>
<proteinExistence type="predicted"/>
<evidence type="ECO:0000259" key="2">
    <source>
        <dbReference type="Pfam" id="PF02525"/>
    </source>
</evidence>
<dbReference type="AlphaFoldDB" id="A0A2X4VD28"/>